<keyword evidence="2" id="KW-0812">Transmembrane</keyword>
<accession>A0A239A9H4</accession>
<feature type="transmembrane region" description="Helical" evidence="2">
    <location>
        <begin position="21"/>
        <end position="43"/>
    </location>
</feature>
<reference evidence="3 4" key="1">
    <citation type="submission" date="2017-06" db="EMBL/GenBank/DDBJ databases">
        <authorList>
            <person name="Kim H.J."/>
            <person name="Triplett B.A."/>
        </authorList>
    </citation>
    <scope>NUCLEOTIDE SEQUENCE [LARGE SCALE GENOMIC DNA]</scope>
    <source>
        <strain evidence="3 4">DSM 13116</strain>
    </source>
</reference>
<dbReference type="Proteomes" id="UP000198324">
    <property type="component" value="Unassembled WGS sequence"/>
</dbReference>
<dbReference type="RefSeq" id="WP_089274125.1">
    <property type="nucleotide sequence ID" value="NZ_FZOC01000003.1"/>
</dbReference>
<proteinExistence type="predicted"/>
<evidence type="ECO:0000256" key="1">
    <source>
        <dbReference type="SAM" id="MobiDB-lite"/>
    </source>
</evidence>
<evidence type="ECO:0000313" key="4">
    <source>
        <dbReference type="Proteomes" id="UP000198324"/>
    </source>
</evidence>
<name>A0A239A9H4_9BACT</name>
<evidence type="ECO:0000256" key="2">
    <source>
        <dbReference type="SAM" id="Phobius"/>
    </source>
</evidence>
<keyword evidence="4" id="KW-1185">Reference proteome</keyword>
<feature type="transmembrane region" description="Helical" evidence="2">
    <location>
        <begin position="55"/>
        <end position="81"/>
    </location>
</feature>
<evidence type="ECO:0000313" key="3">
    <source>
        <dbReference type="EMBL" id="SNR92285.1"/>
    </source>
</evidence>
<feature type="region of interest" description="Disordered" evidence="1">
    <location>
        <begin position="167"/>
        <end position="187"/>
    </location>
</feature>
<dbReference type="AlphaFoldDB" id="A0A239A9H4"/>
<dbReference type="EMBL" id="FZOC01000003">
    <property type="protein sequence ID" value="SNR92285.1"/>
    <property type="molecule type" value="Genomic_DNA"/>
</dbReference>
<dbReference type="OrthoDB" id="5471072at2"/>
<protein>
    <submittedName>
        <fullName evidence="3">Uncharacterized protein</fullName>
    </submittedName>
</protein>
<organism evidence="3 4">
    <name type="scientific">Humidesulfovibrio mexicanus</name>
    <dbReference type="NCBI Taxonomy" id="147047"/>
    <lineage>
        <taxon>Bacteria</taxon>
        <taxon>Pseudomonadati</taxon>
        <taxon>Thermodesulfobacteriota</taxon>
        <taxon>Desulfovibrionia</taxon>
        <taxon>Desulfovibrionales</taxon>
        <taxon>Desulfovibrionaceae</taxon>
        <taxon>Humidesulfovibrio</taxon>
    </lineage>
</organism>
<sequence length="187" mass="20266">MHAQHTARRGLFALLRAAHKYLFRVAPLPHATGSAAALLGAALTKHSLEFLAEGALAAAALLALPASGWMGLAVLCAADGFCRHREYQRLKCALARRGFHPRLLAPVSASRCQRDAALAAARELGHLARARAHFRALGYRWWHLLPDGTTDNPLRFFDPAFLRATFLPGRPPGPTPGQMPKASTTPR</sequence>
<gene>
    <name evidence="3" type="ORF">SAMN04488503_1939</name>
</gene>
<keyword evidence="2" id="KW-0472">Membrane</keyword>
<keyword evidence="2" id="KW-1133">Transmembrane helix</keyword>